<keyword evidence="2" id="KW-1185">Reference proteome</keyword>
<reference evidence="1 2" key="1">
    <citation type="submission" date="2014-04" db="EMBL/GenBank/DDBJ databases">
        <authorList>
            <consortium name="DOE Joint Genome Institute"/>
            <person name="Kuo A."/>
            <person name="Kohler A."/>
            <person name="Costa M.D."/>
            <person name="Nagy L.G."/>
            <person name="Floudas D."/>
            <person name="Copeland A."/>
            <person name="Barry K.W."/>
            <person name="Cichocki N."/>
            <person name="Veneault-Fourrey C."/>
            <person name="LaButti K."/>
            <person name="Lindquist E.A."/>
            <person name="Lipzen A."/>
            <person name="Lundell T."/>
            <person name="Morin E."/>
            <person name="Murat C."/>
            <person name="Sun H."/>
            <person name="Tunlid A."/>
            <person name="Henrissat B."/>
            <person name="Grigoriev I.V."/>
            <person name="Hibbett D.S."/>
            <person name="Martin F."/>
            <person name="Nordberg H.P."/>
            <person name="Cantor M.N."/>
            <person name="Hua S.X."/>
        </authorList>
    </citation>
    <scope>NUCLEOTIDE SEQUENCE [LARGE SCALE GENOMIC DNA]</scope>
    <source>
        <strain evidence="1 2">441</strain>
    </source>
</reference>
<name>A0A0C9ZZD4_9AGAM</name>
<gene>
    <name evidence="1" type="ORF">PISMIDRAFT_353425</name>
</gene>
<protein>
    <submittedName>
        <fullName evidence="1">Unplaced genomic scaffold scaffold_26, whole genome shotgun sequence</fullName>
    </submittedName>
</protein>
<dbReference type="Proteomes" id="UP000054018">
    <property type="component" value="Unassembled WGS sequence"/>
</dbReference>
<sequence>MHCLNASDWIRRALASGDSGIMGTSAVLFAHALGNCVVLGNFTFGVVCACTWNTHKIDTFGLKLTPNQTDVYAHRLWCRKPYRMVMCIVGRRL</sequence>
<dbReference type="AlphaFoldDB" id="A0A0C9ZZD4"/>
<proteinExistence type="predicted"/>
<dbReference type="EMBL" id="KN833710">
    <property type="protein sequence ID" value="KIK25143.1"/>
    <property type="molecule type" value="Genomic_DNA"/>
</dbReference>
<evidence type="ECO:0000313" key="2">
    <source>
        <dbReference type="Proteomes" id="UP000054018"/>
    </source>
</evidence>
<accession>A0A0C9ZZD4</accession>
<organism evidence="1 2">
    <name type="scientific">Pisolithus microcarpus 441</name>
    <dbReference type="NCBI Taxonomy" id="765257"/>
    <lineage>
        <taxon>Eukaryota</taxon>
        <taxon>Fungi</taxon>
        <taxon>Dikarya</taxon>
        <taxon>Basidiomycota</taxon>
        <taxon>Agaricomycotina</taxon>
        <taxon>Agaricomycetes</taxon>
        <taxon>Agaricomycetidae</taxon>
        <taxon>Boletales</taxon>
        <taxon>Sclerodermatineae</taxon>
        <taxon>Pisolithaceae</taxon>
        <taxon>Pisolithus</taxon>
    </lineage>
</organism>
<evidence type="ECO:0000313" key="1">
    <source>
        <dbReference type="EMBL" id="KIK25143.1"/>
    </source>
</evidence>
<reference evidence="2" key="2">
    <citation type="submission" date="2015-01" db="EMBL/GenBank/DDBJ databases">
        <title>Evolutionary Origins and Diversification of the Mycorrhizal Mutualists.</title>
        <authorList>
            <consortium name="DOE Joint Genome Institute"/>
            <consortium name="Mycorrhizal Genomics Consortium"/>
            <person name="Kohler A."/>
            <person name="Kuo A."/>
            <person name="Nagy L.G."/>
            <person name="Floudas D."/>
            <person name="Copeland A."/>
            <person name="Barry K.W."/>
            <person name="Cichocki N."/>
            <person name="Veneault-Fourrey C."/>
            <person name="LaButti K."/>
            <person name="Lindquist E.A."/>
            <person name="Lipzen A."/>
            <person name="Lundell T."/>
            <person name="Morin E."/>
            <person name="Murat C."/>
            <person name="Riley R."/>
            <person name="Ohm R."/>
            <person name="Sun H."/>
            <person name="Tunlid A."/>
            <person name="Henrissat B."/>
            <person name="Grigoriev I.V."/>
            <person name="Hibbett D.S."/>
            <person name="Martin F."/>
        </authorList>
    </citation>
    <scope>NUCLEOTIDE SEQUENCE [LARGE SCALE GENOMIC DNA]</scope>
    <source>
        <strain evidence="2">441</strain>
    </source>
</reference>
<dbReference type="HOGENOM" id="CLU_2400524_0_0_1"/>